<dbReference type="Proteomes" id="UP000036923">
    <property type="component" value="Unassembled WGS sequence"/>
</dbReference>
<keyword evidence="1" id="KW-0732">Signal</keyword>
<dbReference type="EMBL" id="LGTC01000001">
    <property type="protein sequence ID" value="KNY25537.1"/>
    <property type="molecule type" value="Genomic_DNA"/>
</dbReference>
<feature type="signal peptide" evidence="1">
    <location>
        <begin position="1"/>
        <end position="22"/>
    </location>
</feature>
<sequence length="235" mass="26576" precursor="true">MRKIVLLIVLSFLLSFTVGCFANTQKDHKTLKKKGVELFLLQLKNQYNSVYEHWDELKLNTVKIMDKPLFVENEIEIMTDGILKVNKEFFVAKGEGIDTGLLSEDNTNKTLKYEIDGKRFEVNQSSNNFLYNYYIHGVCVVSDGNRIIFVKQNDFNKAYAVGGVSGVERKTKKGAIGIPYVLVVDGKRNELGVIKIGEGDFAVPEIFDSWTYMGFPDNLPNLIPNASTLSKEQTD</sequence>
<comment type="caution">
    <text evidence="2">The sequence shown here is derived from an EMBL/GenBank/DDBJ whole genome shotgun (WGS) entry which is preliminary data.</text>
</comment>
<evidence type="ECO:0000256" key="1">
    <source>
        <dbReference type="SAM" id="SignalP"/>
    </source>
</evidence>
<evidence type="ECO:0000313" key="3">
    <source>
        <dbReference type="Proteomes" id="UP000036923"/>
    </source>
</evidence>
<organism evidence="2 3">
    <name type="scientific">Pseudobacteroides cellulosolvens ATCC 35603 = DSM 2933</name>
    <dbReference type="NCBI Taxonomy" id="398512"/>
    <lineage>
        <taxon>Bacteria</taxon>
        <taxon>Bacillati</taxon>
        <taxon>Bacillota</taxon>
        <taxon>Clostridia</taxon>
        <taxon>Eubacteriales</taxon>
        <taxon>Oscillospiraceae</taxon>
        <taxon>Pseudobacteroides</taxon>
    </lineage>
</organism>
<accession>A0A0L6JJD8</accession>
<name>A0A0L6JJD8_9FIRM</name>
<dbReference type="AlphaFoldDB" id="A0A0L6JJD8"/>
<gene>
    <name evidence="2" type="ORF">Bccel_0797</name>
</gene>
<feature type="chain" id="PRO_5005565862" evidence="1">
    <location>
        <begin position="23"/>
        <end position="235"/>
    </location>
</feature>
<proteinExistence type="predicted"/>
<evidence type="ECO:0000313" key="2">
    <source>
        <dbReference type="EMBL" id="KNY25537.1"/>
    </source>
</evidence>
<keyword evidence="3" id="KW-1185">Reference proteome</keyword>
<reference evidence="3" key="1">
    <citation type="submission" date="2015-07" db="EMBL/GenBank/DDBJ databases">
        <title>Near-Complete Genome Sequence of the Cellulolytic Bacterium Bacteroides (Pseudobacteroides) cellulosolvens ATCC 35603.</title>
        <authorList>
            <person name="Dassa B."/>
            <person name="Utturkar S.M."/>
            <person name="Klingeman D.M."/>
            <person name="Hurt R.A."/>
            <person name="Keller M."/>
            <person name="Xu J."/>
            <person name="Reddy Y.H.K."/>
            <person name="Borovok I."/>
            <person name="Grinberg I.R."/>
            <person name="Lamed R."/>
            <person name="Zhivin O."/>
            <person name="Bayer E.A."/>
            <person name="Brown S.D."/>
        </authorList>
    </citation>
    <scope>NUCLEOTIDE SEQUENCE [LARGE SCALE GENOMIC DNA]</scope>
    <source>
        <strain evidence="3">DSM 2933</strain>
    </source>
</reference>
<protein>
    <submittedName>
        <fullName evidence="2">Uncharacterized protein</fullName>
    </submittedName>
</protein>
<dbReference type="PROSITE" id="PS51257">
    <property type="entry name" value="PROKAR_LIPOPROTEIN"/>
    <property type="match status" value="1"/>
</dbReference>